<name>A0A952KIP1_9PROT</name>
<dbReference type="EMBL" id="JAEKLZ010000246">
    <property type="protein sequence ID" value="MBW8726966.1"/>
    <property type="molecule type" value="Genomic_DNA"/>
</dbReference>
<feature type="region of interest" description="Disordered" evidence="1">
    <location>
        <begin position="148"/>
        <end position="204"/>
    </location>
</feature>
<gene>
    <name evidence="2" type="ORF">JF625_17700</name>
</gene>
<feature type="region of interest" description="Disordered" evidence="1">
    <location>
        <begin position="70"/>
        <end position="91"/>
    </location>
</feature>
<protein>
    <submittedName>
        <fullName evidence="2">Uncharacterized protein</fullName>
    </submittedName>
</protein>
<sequence length="204" mass="23313">MKWTGWALDKLREIVDLDITTKRTTVREQDRILRGTEMPDYPLMQSRLSRSVRLSIAMIERIRTDYLMRKAERKSSGEQERRRQRREQATETVVKAVTKPDEIDDVERVRSMVWESLVEDEILDVQLDTLSPEAFLREVCRKIGRPPPGIPLPQGWDEGDSIGLPRPSAEFVAAATPTGHGWAEPPEESADGRPLSRLPKPNSS</sequence>
<evidence type="ECO:0000313" key="3">
    <source>
        <dbReference type="Proteomes" id="UP000700706"/>
    </source>
</evidence>
<dbReference type="Proteomes" id="UP000700706">
    <property type="component" value="Unassembled WGS sequence"/>
</dbReference>
<proteinExistence type="predicted"/>
<evidence type="ECO:0000256" key="1">
    <source>
        <dbReference type="SAM" id="MobiDB-lite"/>
    </source>
</evidence>
<accession>A0A952KIP1</accession>
<organism evidence="2 3">
    <name type="scientific">Inquilinus limosus</name>
    <dbReference type="NCBI Taxonomy" id="171674"/>
    <lineage>
        <taxon>Bacteria</taxon>
        <taxon>Pseudomonadati</taxon>
        <taxon>Pseudomonadota</taxon>
        <taxon>Alphaproteobacteria</taxon>
        <taxon>Rhodospirillales</taxon>
        <taxon>Rhodospirillaceae</taxon>
        <taxon>Inquilinus</taxon>
    </lineage>
</organism>
<reference evidence="2" key="1">
    <citation type="submission" date="2020-06" db="EMBL/GenBank/DDBJ databases">
        <title>Stable isotope informed genome-resolved metagenomics uncovers potential trophic interactions in rhizosphere soil.</title>
        <authorList>
            <person name="Starr E.P."/>
            <person name="Shi S."/>
            <person name="Blazewicz S.J."/>
            <person name="Koch B.J."/>
            <person name="Probst A.J."/>
            <person name="Hungate B.A."/>
            <person name="Pett-Ridge J."/>
            <person name="Firestone M.K."/>
            <person name="Banfield J.F."/>
        </authorList>
    </citation>
    <scope>NUCLEOTIDE SEQUENCE</scope>
    <source>
        <strain evidence="2">YM_69_17</strain>
    </source>
</reference>
<evidence type="ECO:0000313" key="2">
    <source>
        <dbReference type="EMBL" id="MBW8726966.1"/>
    </source>
</evidence>
<feature type="compositionally biased region" description="Basic and acidic residues" evidence="1">
    <location>
        <begin position="70"/>
        <end position="89"/>
    </location>
</feature>
<dbReference type="AlphaFoldDB" id="A0A952KIP1"/>
<comment type="caution">
    <text evidence="2">The sequence shown here is derived from an EMBL/GenBank/DDBJ whole genome shotgun (WGS) entry which is preliminary data.</text>
</comment>